<evidence type="ECO:0000313" key="4">
    <source>
        <dbReference type="Proteomes" id="UP001525379"/>
    </source>
</evidence>
<dbReference type="InterPro" id="IPR036165">
    <property type="entry name" value="YefM-like_sf"/>
</dbReference>
<comment type="function">
    <text evidence="2">Antitoxin component of a type II toxin-antitoxin (TA) system.</text>
</comment>
<comment type="caution">
    <text evidence="3">The sequence shown here is derived from an EMBL/GenBank/DDBJ whole genome shotgun (WGS) entry which is preliminary data.</text>
</comment>
<dbReference type="EMBL" id="JALXSQ010000006">
    <property type="protein sequence ID" value="MCT2042249.1"/>
    <property type="molecule type" value="Genomic_DNA"/>
</dbReference>
<proteinExistence type="inferred from homology"/>
<comment type="similarity">
    <text evidence="1 2">Belongs to the phD/YefM antitoxin family.</text>
</comment>
<dbReference type="SUPFAM" id="SSF143120">
    <property type="entry name" value="YefM-like"/>
    <property type="match status" value="1"/>
</dbReference>
<organism evidence="3 4">
    <name type="scientific">Pseudoclavibacter albus</name>
    <dbReference type="NCBI Taxonomy" id="272241"/>
    <lineage>
        <taxon>Bacteria</taxon>
        <taxon>Bacillati</taxon>
        <taxon>Actinomycetota</taxon>
        <taxon>Actinomycetes</taxon>
        <taxon>Micrococcales</taxon>
        <taxon>Microbacteriaceae</taxon>
        <taxon>Pseudoclavibacter</taxon>
    </lineage>
</organism>
<sequence length="84" mass="9624">MTETISQRELRNDSARILRAVDAGESFVITRHDHPVGELIPLHRARLVDLTTIKRTFLGSPLIDRVEFFRDVDDIIDQDAEPRG</sequence>
<dbReference type="RefSeq" id="WP_260103845.1">
    <property type="nucleotide sequence ID" value="NZ_JALXSQ010000006.1"/>
</dbReference>
<evidence type="ECO:0000256" key="1">
    <source>
        <dbReference type="ARBA" id="ARBA00009981"/>
    </source>
</evidence>
<gene>
    <name evidence="3" type="ORF">M3D15_02675</name>
</gene>
<protein>
    <recommendedName>
        <fullName evidence="2">Antitoxin</fullName>
    </recommendedName>
</protein>
<dbReference type="Proteomes" id="UP001525379">
    <property type="component" value="Unassembled WGS sequence"/>
</dbReference>
<dbReference type="Pfam" id="PF02604">
    <property type="entry name" value="PhdYeFM_antitox"/>
    <property type="match status" value="1"/>
</dbReference>
<keyword evidence="4" id="KW-1185">Reference proteome</keyword>
<dbReference type="Gene3D" id="3.40.1620.10">
    <property type="entry name" value="YefM-like domain"/>
    <property type="match status" value="1"/>
</dbReference>
<evidence type="ECO:0000313" key="3">
    <source>
        <dbReference type="EMBL" id="MCT2042249.1"/>
    </source>
</evidence>
<accession>A0ABT2HVA1</accession>
<name>A0ABT2HVA1_9MICO</name>
<dbReference type="InterPro" id="IPR006442">
    <property type="entry name" value="Antitoxin_Phd/YefM"/>
</dbReference>
<evidence type="ECO:0000256" key="2">
    <source>
        <dbReference type="RuleBase" id="RU362080"/>
    </source>
</evidence>
<reference evidence="3 4" key="1">
    <citation type="submission" date="2022-04" db="EMBL/GenBank/DDBJ databases">
        <title>Human microbiome associated bacterial genomes.</title>
        <authorList>
            <person name="Sandstrom S."/>
            <person name="Salamzade R."/>
            <person name="Kalan L.R."/>
        </authorList>
    </citation>
    <scope>NUCLEOTIDE SEQUENCE [LARGE SCALE GENOMIC DNA]</scope>
    <source>
        <strain evidence="4">p3-SID1799</strain>
    </source>
</reference>